<keyword evidence="3" id="KW-1185">Reference proteome</keyword>
<feature type="compositionally biased region" description="Low complexity" evidence="1">
    <location>
        <begin position="113"/>
        <end position="125"/>
    </location>
</feature>
<accession>A0A6H5IWA9</accession>
<proteinExistence type="predicted"/>
<evidence type="ECO:0000256" key="1">
    <source>
        <dbReference type="SAM" id="MobiDB-lite"/>
    </source>
</evidence>
<dbReference type="EMBL" id="CADCXV010001096">
    <property type="protein sequence ID" value="CAB0041178.1"/>
    <property type="molecule type" value="Genomic_DNA"/>
</dbReference>
<dbReference type="AlphaFoldDB" id="A0A6H5IWA9"/>
<sequence>MREIVLERLIDKEIFQCEKWNPAIHAIVLSDSASFVASIYIGTESLRNCLRYPTHRFFIGNRMQKLDDDRRRCVRLRVTCRPAAVCCRRARRPPPPAQKQQQQQQHLDITSKQQQQQQRQVSDNT</sequence>
<dbReference type="Proteomes" id="UP000479190">
    <property type="component" value="Unassembled WGS sequence"/>
</dbReference>
<organism evidence="2 3">
    <name type="scientific">Trichogramma brassicae</name>
    <dbReference type="NCBI Taxonomy" id="86971"/>
    <lineage>
        <taxon>Eukaryota</taxon>
        <taxon>Metazoa</taxon>
        <taxon>Ecdysozoa</taxon>
        <taxon>Arthropoda</taxon>
        <taxon>Hexapoda</taxon>
        <taxon>Insecta</taxon>
        <taxon>Pterygota</taxon>
        <taxon>Neoptera</taxon>
        <taxon>Endopterygota</taxon>
        <taxon>Hymenoptera</taxon>
        <taxon>Apocrita</taxon>
        <taxon>Proctotrupomorpha</taxon>
        <taxon>Chalcidoidea</taxon>
        <taxon>Trichogrammatidae</taxon>
        <taxon>Trichogramma</taxon>
    </lineage>
</organism>
<name>A0A6H5IWA9_9HYME</name>
<evidence type="ECO:0000313" key="2">
    <source>
        <dbReference type="EMBL" id="CAB0041178.1"/>
    </source>
</evidence>
<reference evidence="2 3" key="1">
    <citation type="submission" date="2020-02" db="EMBL/GenBank/DDBJ databases">
        <authorList>
            <person name="Ferguson B K."/>
        </authorList>
    </citation>
    <scope>NUCLEOTIDE SEQUENCE [LARGE SCALE GENOMIC DNA]</scope>
</reference>
<gene>
    <name evidence="2" type="ORF">TBRA_LOCUS12855</name>
</gene>
<feature type="region of interest" description="Disordered" evidence="1">
    <location>
        <begin position="89"/>
        <end position="125"/>
    </location>
</feature>
<protein>
    <submittedName>
        <fullName evidence="2">Uncharacterized protein</fullName>
    </submittedName>
</protein>
<evidence type="ECO:0000313" key="3">
    <source>
        <dbReference type="Proteomes" id="UP000479190"/>
    </source>
</evidence>